<keyword evidence="5" id="KW-0547">Nucleotide-binding</keyword>
<evidence type="ECO:0000256" key="3">
    <source>
        <dbReference type="ARBA" id="ARBA00022475"/>
    </source>
</evidence>
<dbReference type="EMBL" id="CYHH01000004">
    <property type="protein sequence ID" value="CUB06772.1"/>
    <property type="molecule type" value="Genomic_DNA"/>
</dbReference>
<evidence type="ECO:0000256" key="6">
    <source>
        <dbReference type="ARBA" id="ARBA00022840"/>
    </source>
</evidence>
<dbReference type="AlphaFoldDB" id="A0A0K6ITW7"/>
<dbReference type="SMART" id="SM00382">
    <property type="entry name" value="AAA"/>
    <property type="match status" value="1"/>
</dbReference>
<dbReference type="PANTHER" id="PTHR43394:SF1">
    <property type="entry name" value="ATP-BINDING CASSETTE SUB-FAMILY B MEMBER 10, MITOCHONDRIAL"/>
    <property type="match status" value="1"/>
</dbReference>
<dbReference type="InterPro" id="IPR003593">
    <property type="entry name" value="AAA+_ATPase"/>
</dbReference>
<dbReference type="Gene3D" id="3.40.50.300">
    <property type="entry name" value="P-loop containing nucleotide triphosphate hydrolases"/>
    <property type="match status" value="1"/>
</dbReference>
<comment type="subcellular location">
    <subcellularLocation>
        <location evidence="1">Cell membrane</location>
        <topology evidence="1">Multi-pass membrane protein</topology>
    </subcellularLocation>
</comment>
<evidence type="ECO:0000256" key="1">
    <source>
        <dbReference type="ARBA" id="ARBA00004651"/>
    </source>
</evidence>
<proteinExistence type="predicted"/>
<feature type="domain" description="ABC transmembrane type-1" evidence="13">
    <location>
        <begin position="27"/>
        <end position="317"/>
    </location>
</feature>
<reference evidence="15" key="1">
    <citation type="submission" date="2015-08" db="EMBL/GenBank/DDBJ databases">
        <authorList>
            <person name="Babu N.S."/>
            <person name="Beckwith C.J."/>
            <person name="Beseler K.G."/>
            <person name="Brison A."/>
            <person name="Carone J.V."/>
            <person name="Caskin T.P."/>
            <person name="Diamond M."/>
            <person name="Durham M.E."/>
            <person name="Foxe J.M."/>
            <person name="Go M."/>
            <person name="Henderson B.A."/>
            <person name="Jones I.B."/>
            <person name="McGettigan J.A."/>
            <person name="Micheletti S.J."/>
            <person name="Nasrallah M.E."/>
            <person name="Ortiz D."/>
            <person name="Piller C.R."/>
            <person name="Privatt S.R."/>
            <person name="Schneider S.L."/>
            <person name="Sharp S."/>
            <person name="Smith T.C."/>
            <person name="Stanton J.D."/>
            <person name="Ullery H.E."/>
            <person name="Wilson R.J."/>
            <person name="Serrano M.G."/>
            <person name="Buck G."/>
            <person name="Lee V."/>
            <person name="Wang Y."/>
            <person name="Carvalho R."/>
            <person name="Voegtly L."/>
            <person name="Shi R."/>
            <person name="Duckworth R."/>
            <person name="Johnson A."/>
            <person name="Loviza R."/>
            <person name="Walstead R."/>
            <person name="Shah Z."/>
            <person name="Kiflezghi M."/>
            <person name="Wade K."/>
            <person name="Ball S.L."/>
            <person name="Bradley K.W."/>
            <person name="Asai D.J."/>
            <person name="Bowman C.A."/>
            <person name="Russell D.A."/>
            <person name="Pope W.H."/>
            <person name="Jacobs-Sera D."/>
            <person name="Hendrix R.W."/>
            <person name="Hatfull G.F."/>
        </authorList>
    </citation>
    <scope>NUCLEOTIDE SEQUENCE [LARGE SCALE GENOMIC DNA]</scope>
    <source>
        <strain evidence="15">JCM 19170</strain>
    </source>
</reference>
<feature type="transmembrane region" description="Helical" evidence="11">
    <location>
        <begin position="176"/>
        <end position="195"/>
    </location>
</feature>
<evidence type="ECO:0000313" key="14">
    <source>
        <dbReference type="EMBL" id="CUB06772.1"/>
    </source>
</evidence>
<keyword evidence="15" id="KW-1185">Reference proteome</keyword>
<evidence type="ECO:0000259" key="13">
    <source>
        <dbReference type="PROSITE" id="PS50929"/>
    </source>
</evidence>
<keyword evidence="3" id="KW-1003">Cell membrane</keyword>
<sequence>MERSMDSSWVLYRRLWQYVRPYRGAFALAMLGYVIFASGQPMMMGALKYFVDGLTNPARARLVVPALGEVDTLYLVPAALMLVALWQGIGSFLGAYSMSKVSVGIIHDLRAALFAHGLRLPTAYYDSQDSGRIISRLTFDVTMTTGAVTEAVRVVVREGLTVVSLFSYLLWSNWKLTLVLAVLLPVLGAMMRSAGRKLRSASRRLQETMGRITAIATEAVLAQRVIKAFGGEQRELQRFARANDEDFQRQLRLARIGARNGSTTQLVTFVAIGSLLWLVLWLRGDASAGELVAYVTAAGLLPKPIRQLTEVNSRIARGLAGAESIFSLLDVPPEHDEGSFAPERARGEIAYEGVRFRYPNAQDWALDGLDLRIEPGSVVALVGPSGSGKSTMAQLLLRFYDPTEGCIRLDGVPLPQWRLAALRRQIAYVGQQVVLFDATVAENIAYGAGERAVSREEIVAAARAAHALEFIERLPQGFDTPIGENGALLSGGQRQRLAIARALLKDAPVLVLDEATSALDNESERAVQAALETLMQGRTTLVIAHRLTTVERADRIVVMERGRIVESGTHAQLLAAGGRYAQLYREDLVA</sequence>
<feature type="domain" description="ABC transporter" evidence="12">
    <location>
        <begin position="349"/>
        <end position="586"/>
    </location>
</feature>
<evidence type="ECO:0000259" key="12">
    <source>
        <dbReference type="PROSITE" id="PS50893"/>
    </source>
</evidence>
<evidence type="ECO:0000256" key="9">
    <source>
        <dbReference type="ARBA" id="ARBA00023055"/>
    </source>
</evidence>
<dbReference type="GO" id="GO:0016887">
    <property type="term" value="F:ATP hydrolysis activity"/>
    <property type="evidence" value="ECO:0007669"/>
    <property type="project" value="InterPro"/>
</dbReference>
<keyword evidence="10 11" id="KW-0472">Membrane</keyword>
<keyword evidence="9" id="KW-0445">Lipid transport</keyword>
<keyword evidence="6 14" id="KW-0067">ATP-binding</keyword>
<evidence type="ECO:0000256" key="8">
    <source>
        <dbReference type="ARBA" id="ARBA00022989"/>
    </source>
</evidence>
<dbReference type="Proteomes" id="UP000182108">
    <property type="component" value="Unassembled WGS sequence"/>
</dbReference>
<dbReference type="PROSITE" id="PS50893">
    <property type="entry name" value="ABC_TRANSPORTER_2"/>
    <property type="match status" value="1"/>
</dbReference>
<evidence type="ECO:0000256" key="4">
    <source>
        <dbReference type="ARBA" id="ARBA00022692"/>
    </source>
</evidence>
<dbReference type="GO" id="GO:0005524">
    <property type="term" value="F:ATP binding"/>
    <property type="evidence" value="ECO:0007669"/>
    <property type="project" value="UniProtKB-KW"/>
</dbReference>
<dbReference type="InterPro" id="IPR036640">
    <property type="entry name" value="ABC1_TM_sf"/>
</dbReference>
<dbReference type="OrthoDB" id="5298313at2"/>
<dbReference type="Pfam" id="PF00005">
    <property type="entry name" value="ABC_tran"/>
    <property type="match status" value="1"/>
</dbReference>
<dbReference type="InterPro" id="IPR027417">
    <property type="entry name" value="P-loop_NTPase"/>
</dbReference>
<dbReference type="CDD" id="cd18552">
    <property type="entry name" value="ABC_6TM_MsbA_like"/>
    <property type="match status" value="1"/>
</dbReference>
<dbReference type="GO" id="GO:0005886">
    <property type="term" value="C:plasma membrane"/>
    <property type="evidence" value="ECO:0007669"/>
    <property type="project" value="UniProtKB-SubCell"/>
</dbReference>
<dbReference type="NCBIfam" id="TIGR02203">
    <property type="entry name" value="MsbA_lipidA"/>
    <property type="match status" value="1"/>
</dbReference>
<dbReference type="PROSITE" id="PS50929">
    <property type="entry name" value="ABC_TM1F"/>
    <property type="match status" value="1"/>
</dbReference>
<evidence type="ECO:0000256" key="5">
    <source>
        <dbReference type="ARBA" id="ARBA00022741"/>
    </source>
</evidence>
<keyword evidence="4 11" id="KW-0812">Transmembrane</keyword>
<keyword evidence="7" id="KW-1278">Translocase</keyword>
<dbReference type="InterPro" id="IPR011527">
    <property type="entry name" value="ABC1_TM_dom"/>
</dbReference>
<keyword evidence="8 11" id="KW-1133">Transmembrane helix</keyword>
<dbReference type="SUPFAM" id="SSF90123">
    <property type="entry name" value="ABC transporter transmembrane region"/>
    <property type="match status" value="1"/>
</dbReference>
<dbReference type="GO" id="GO:0015421">
    <property type="term" value="F:ABC-type oligopeptide transporter activity"/>
    <property type="evidence" value="ECO:0007669"/>
    <property type="project" value="TreeGrafter"/>
</dbReference>
<feature type="transmembrane region" description="Helical" evidence="11">
    <location>
        <begin position="74"/>
        <end position="96"/>
    </location>
</feature>
<keyword evidence="2" id="KW-0813">Transport</keyword>
<evidence type="ECO:0000256" key="10">
    <source>
        <dbReference type="ARBA" id="ARBA00023136"/>
    </source>
</evidence>
<evidence type="ECO:0000256" key="11">
    <source>
        <dbReference type="SAM" id="Phobius"/>
    </source>
</evidence>
<dbReference type="SUPFAM" id="SSF52540">
    <property type="entry name" value="P-loop containing nucleoside triphosphate hydrolases"/>
    <property type="match status" value="1"/>
</dbReference>
<protein>
    <submittedName>
        <fullName evidence="14">Lipid A export permease/ATP-binding protein MsbA</fullName>
    </submittedName>
</protein>
<dbReference type="PANTHER" id="PTHR43394">
    <property type="entry name" value="ATP-DEPENDENT PERMEASE MDL1, MITOCHONDRIAL"/>
    <property type="match status" value="1"/>
</dbReference>
<dbReference type="GO" id="GO:0034040">
    <property type="term" value="F:ATPase-coupled lipid transmembrane transporter activity"/>
    <property type="evidence" value="ECO:0007669"/>
    <property type="project" value="InterPro"/>
</dbReference>
<dbReference type="InterPro" id="IPR017871">
    <property type="entry name" value="ABC_transporter-like_CS"/>
</dbReference>
<dbReference type="FunFam" id="3.40.50.300:FF:000140">
    <property type="entry name" value="Lipid A export ATP-binding/permease protein MsbA"/>
    <property type="match status" value="1"/>
</dbReference>
<evidence type="ECO:0000313" key="15">
    <source>
        <dbReference type="Proteomes" id="UP000182108"/>
    </source>
</evidence>
<dbReference type="PROSITE" id="PS00211">
    <property type="entry name" value="ABC_TRANSPORTER_1"/>
    <property type="match status" value="1"/>
</dbReference>
<accession>A0A0K6ITW7</accession>
<name>A0A0K6ITW7_9PROT</name>
<feature type="transmembrane region" description="Helical" evidence="11">
    <location>
        <begin position="21"/>
        <end position="39"/>
    </location>
</feature>
<dbReference type="InterPro" id="IPR003439">
    <property type="entry name" value="ABC_transporter-like_ATP-bd"/>
</dbReference>
<dbReference type="InterPro" id="IPR039421">
    <property type="entry name" value="Type_1_exporter"/>
</dbReference>
<evidence type="ECO:0000256" key="7">
    <source>
        <dbReference type="ARBA" id="ARBA00022967"/>
    </source>
</evidence>
<dbReference type="Gene3D" id="1.20.1560.10">
    <property type="entry name" value="ABC transporter type 1, transmembrane domain"/>
    <property type="match status" value="1"/>
</dbReference>
<dbReference type="Pfam" id="PF00664">
    <property type="entry name" value="ABC_membrane"/>
    <property type="match status" value="1"/>
</dbReference>
<gene>
    <name evidence="14" type="ORF">Ga0061068_10438</name>
</gene>
<dbReference type="InterPro" id="IPR011917">
    <property type="entry name" value="ABC_transpr_lipidA"/>
</dbReference>
<evidence type="ECO:0000256" key="2">
    <source>
        <dbReference type="ARBA" id="ARBA00022448"/>
    </source>
</evidence>
<organism evidence="14 15">
    <name type="scientific">Tepidiphilus thermophilus</name>
    <dbReference type="NCBI Taxonomy" id="876478"/>
    <lineage>
        <taxon>Bacteria</taxon>
        <taxon>Pseudomonadati</taxon>
        <taxon>Pseudomonadota</taxon>
        <taxon>Hydrogenophilia</taxon>
        <taxon>Hydrogenophilales</taxon>
        <taxon>Hydrogenophilaceae</taxon>
        <taxon>Tepidiphilus</taxon>
    </lineage>
</organism>